<dbReference type="PRINTS" id="PR00038">
    <property type="entry name" value="HTHLUXR"/>
</dbReference>
<dbReference type="PROSITE" id="PS50043">
    <property type="entry name" value="HTH_LUXR_2"/>
    <property type="match status" value="1"/>
</dbReference>
<dbReference type="SMART" id="SM00421">
    <property type="entry name" value="HTH_LUXR"/>
    <property type="match status" value="1"/>
</dbReference>
<evidence type="ECO:0000313" key="8">
    <source>
        <dbReference type="EMBL" id="KAE8763332.1"/>
    </source>
</evidence>
<dbReference type="RefSeq" id="WP_152203577.1">
    <property type="nucleotide sequence ID" value="NZ_VUKF01000030.1"/>
</dbReference>
<accession>A0A7J5ULT9</accession>
<dbReference type="InterPro" id="IPR001789">
    <property type="entry name" value="Sig_transdc_resp-reg_receiver"/>
</dbReference>
<protein>
    <submittedName>
        <fullName evidence="8">Response regulator</fullName>
    </submittedName>
</protein>
<evidence type="ECO:0000259" key="7">
    <source>
        <dbReference type="PROSITE" id="PS50110"/>
    </source>
</evidence>
<dbReference type="CDD" id="cd06170">
    <property type="entry name" value="LuxR_C_like"/>
    <property type="match status" value="1"/>
</dbReference>
<dbReference type="GO" id="GO:0006355">
    <property type="term" value="P:regulation of DNA-templated transcription"/>
    <property type="evidence" value="ECO:0007669"/>
    <property type="project" value="InterPro"/>
</dbReference>
<evidence type="ECO:0000256" key="2">
    <source>
        <dbReference type="ARBA" id="ARBA00023015"/>
    </source>
</evidence>
<keyword evidence="4" id="KW-0804">Transcription</keyword>
<keyword evidence="1 5" id="KW-0597">Phosphoprotein</keyword>
<dbReference type="GO" id="GO:0000160">
    <property type="term" value="P:phosphorelay signal transduction system"/>
    <property type="evidence" value="ECO:0007669"/>
    <property type="project" value="InterPro"/>
</dbReference>
<dbReference type="InterPro" id="IPR000792">
    <property type="entry name" value="Tscrpt_reg_LuxR_C"/>
</dbReference>
<dbReference type="CDD" id="cd17535">
    <property type="entry name" value="REC_NarL-like"/>
    <property type="match status" value="1"/>
</dbReference>
<evidence type="ECO:0000313" key="9">
    <source>
        <dbReference type="Proteomes" id="UP000451860"/>
    </source>
</evidence>
<evidence type="ECO:0000256" key="1">
    <source>
        <dbReference type="ARBA" id="ARBA00022553"/>
    </source>
</evidence>
<keyword evidence="2" id="KW-0805">Transcription regulation</keyword>
<dbReference type="Pfam" id="PF00196">
    <property type="entry name" value="GerE"/>
    <property type="match status" value="1"/>
</dbReference>
<dbReference type="GO" id="GO:0003677">
    <property type="term" value="F:DNA binding"/>
    <property type="evidence" value="ECO:0007669"/>
    <property type="project" value="UniProtKB-KW"/>
</dbReference>
<feature type="modified residue" description="4-aspartylphosphate" evidence="5">
    <location>
        <position position="53"/>
    </location>
</feature>
<dbReference type="PROSITE" id="PS00622">
    <property type="entry name" value="HTH_LUXR_1"/>
    <property type="match status" value="1"/>
</dbReference>
<comment type="caution">
    <text evidence="8">The sequence shown here is derived from an EMBL/GenBank/DDBJ whole genome shotgun (WGS) entry which is preliminary data.</text>
</comment>
<feature type="domain" description="Response regulatory" evidence="7">
    <location>
        <begin position="3"/>
        <end position="118"/>
    </location>
</feature>
<dbReference type="Pfam" id="PF00072">
    <property type="entry name" value="Response_reg"/>
    <property type="match status" value="1"/>
</dbReference>
<evidence type="ECO:0000256" key="4">
    <source>
        <dbReference type="ARBA" id="ARBA00023163"/>
    </source>
</evidence>
<dbReference type="InterPro" id="IPR039420">
    <property type="entry name" value="WalR-like"/>
</dbReference>
<reference evidence="8 9" key="1">
    <citation type="submission" date="2019-10" db="EMBL/GenBank/DDBJ databases">
        <title>Georgenia wutianyii sp. nov. and Georgenia yuyongxinii sp. nov. isolated from plateau pika (Ochotona curzoniae) in the Qinghai-Tibet plateau of China.</title>
        <authorList>
            <person name="Tian Z."/>
        </authorList>
    </citation>
    <scope>NUCLEOTIDE SEQUENCE [LARGE SCALE GENOMIC DNA]</scope>
    <source>
        <strain evidence="8 9">DSM 21501</strain>
    </source>
</reference>
<feature type="domain" description="HTH luxR-type" evidence="6">
    <location>
        <begin position="144"/>
        <end position="209"/>
    </location>
</feature>
<dbReference type="SUPFAM" id="SSF52172">
    <property type="entry name" value="CheY-like"/>
    <property type="match status" value="1"/>
</dbReference>
<evidence type="ECO:0000259" key="6">
    <source>
        <dbReference type="PROSITE" id="PS50043"/>
    </source>
</evidence>
<keyword evidence="9" id="KW-1185">Reference proteome</keyword>
<dbReference type="SMART" id="SM00448">
    <property type="entry name" value="REC"/>
    <property type="match status" value="1"/>
</dbReference>
<proteinExistence type="predicted"/>
<evidence type="ECO:0000256" key="5">
    <source>
        <dbReference type="PROSITE-ProRule" id="PRU00169"/>
    </source>
</evidence>
<dbReference type="Gene3D" id="3.40.50.2300">
    <property type="match status" value="1"/>
</dbReference>
<sequence length="226" mass="24133">MTRVLLADDQAMIRNGLRLILELGGIEVVGEAADGAEAVALATELRPDVVLMDVRMPGTDGIEATRRIIDAGLPCRVVILTTFDLDRHVYDALTVGASGFLLKEASAQQLVAAVERAVDGEAPMAAPVLTRMIHRFLERAPAPEPANLQSLSPREREVLGLMAAGHTNPEIADRLVVSLATVKTHVRSILAKLDARDRVQAVLLAHRHGVTGEVRGPTGRPDTVSG</sequence>
<dbReference type="InterPro" id="IPR058245">
    <property type="entry name" value="NreC/VraR/RcsB-like_REC"/>
</dbReference>
<name>A0A7J5ULT9_9MICO</name>
<dbReference type="PANTHER" id="PTHR43214">
    <property type="entry name" value="TWO-COMPONENT RESPONSE REGULATOR"/>
    <property type="match status" value="1"/>
</dbReference>
<dbReference type="AlphaFoldDB" id="A0A7J5ULT9"/>
<dbReference type="PANTHER" id="PTHR43214:SF24">
    <property type="entry name" value="TRANSCRIPTIONAL REGULATORY PROTEIN NARL-RELATED"/>
    <property type="match status" value="1"/>
</dbReference>
<organism evidence="8 9">
    <name type="scientific">Georgenia thermotolerans</name>
    <dbReference type="NCBI Taxonomy" id="527326"/>
    <lineage>
        <taxon>Bacteria</taxon>
        <taxon>Bacillati</taxon>
        <taxon>Actinomycetota</taxon>
        <taxon>Actinomycetes</taxon>
        <taxon>Micrococcales</taxon>
        <taxon>Bogoriellaceae</taxon>
        <taxon>Georgenia</taxon>
    </lineage>
</organism>
<gene>
    <name evidence="8" type="ORF">GB883_14725</name>
</gene>
<dbReference type="PROSITE" id="PS50110">
    <property type="entry name" value="RESPONSE_REGULATORY"/>
    <property type="match status" value="1"/>
</dbReference>
<dbReference type="EMBL" id="WHJE01000079">
    <property type="protein sequence ID" value="KAE8763332.1"/>
    <property type="molecule type" value="Genomic_DNA"/>
</dbReference>
<dbReference type="Proteomes" id="UP000451860">
    <property type="component" value="Unassembled WGS sequence"/>
</dbReference>
<dbReference type="InterPro" id="IPR011006">
    <property type="entry name" value="CheY-like_superfamily"/>
</dbReference>
<dbReference type="OrthoDB" id="9808843at2"/>
<evidence type="ECO:0000256" key="3">
    <source>
        <dbReference type="ARBA" id="ARBA00023125"/>
    </source>
</evidence>
<keyword evidence="3" id="KW-0238">DNA-binding</keyword>